<evidence type="ECO:0000313" key="7">
    <source>
        <dbReference type="Proteomes" id="UP001159427"/>
    </source>
</evidence>
<feature type="chain" id="PRO_5045012869" description="Carbonic anhydrase" evidence="4">
    <location>
        <begin position="21"/>
        <end position="309"/>
    </location>
</feature>
<comment type="catalytic activity">
    <reaction evidence="4">
        <text>hydrogencarbonate + H(+) = CO2 + H2O</text>
        <dbReference type="Rhea" id="RHEA:10748"/>
        <dbReference type="ChEBI" id="CHEBI:15377"/>
        <dbReference type="ChEBI" id="CHEBI:15378"/>
        <dbReference type="ChEBI" id="CHEBI:16526"/>
        <dbReference type="ChEBI" id="CHEBI:17544"/>
        <dbReference type="EC" id="4.2.1.1"/>
    </reaction>
</comment>
<protein>
    <recommendedName>
        <fullName evidence="4">Carbonic anhydrase</fullName>
        <ecNumber evidence="4">4.2.1.1</ecNumber>
    </recommendedName>
</protein>
<sequence>MDSSVCIVIFIVLSFELAIGAGKNWGYEKTDYGPGDWGKMAPLCSRQHQSPIDINISAAKTEKSYRGLVLNVEQNVGGAVTGSFINNGHVPTFHVNNKKGAVTLNGGPLGKILHILHQFHFHFGCNSSVGSEHRVDGKHFAAEMHLVFYNSLYETFQKAVSKHDGLAVVGVFLQVDGKFSEWMEKIAVSLKNIKRPNGIRYHLGDSIPLASLIPDLASVNAPYFTYKGSLTTPPCYESVQWIVLQNPISVTESQLEIMRTLSSKDGNHLCNNFRPVKPLNGRKLLKGPGEKTYPGEFSRRLLLRTIKQH</sequence>
<keyword evidence="7" id="KW-1185">Reference proteome</keyword>
<dbReference type="PANTHER" id="PTHR18952">
    <property type="entry name" value="CARBONIC ANHYDRASE"/>
    <property type="match status" value="1"/>
</dbReference>
<keyword evidence="4" id="KW-0732">Signal</keyword>
<feature type="signal peptide" evidence="4">
    <location>
        <begin position="1"/>
        <end position="20"/>
    </location>
</feature>
<feature type="domain" description="Alpha-carbonic anhydrase" evidence="5">
    <location>
        <begin position="23"/>
        <end position="288"/>
    </location>
</feature>
<keyword evidence="4" id="KW-0456">Lyase</keyword>
<keyword evidence="3 4" id="KW-0862">Zinc</keyword>
<dbReference type="EMBL" id="CALNXI010000678">
    <property type="protein sequence ID" value="CAH3032405.1"/>
    <property type="molecule type" value="Genomic_DNA"/>
</dbReference>
<evidence type="ECO:0000256" key="2">
    <source>
        <dbReference type="ARBA" id="ARBA00022723"/>
    </source>
</evidence>
<evidence type="ECO:0000256" key="1">
    <source>
        <dbReference type="ARBA" id="ARBA00010718"/>
    </source>
</evidence>
<dbReference type="PROSITE" id="PS51144">
    <property type="entry name" value="ALPHA_CA_2"/>
    <property type="match status" value="1"/>
</dbReference>
<comment type="caution">
    <text evidence="6">The sequence shown here is derived from an EMBL/GenBank/DDBJ whole genome shotgun (WGS) entry which is preliminary data.</text>
</comment>
<name>A0ABN8MN99_9CNID</name>
<reference evidence="6 7" key="1">
    <citation type="submission" date="2022-05" db="EMBL/GenBank/DDBJ databases">
        <authorList>
            <consortium name="Genoscope - CEA"/>
            <person name="William W."/>
        </authorList>
    </citation>
    <scope>NUCLEOTIDE SEQUENCE [LARGE SCALE GENOMIC DNA]</scope>
</reference>
<comment type="similarity">
    <text evidence="1 4">Belongs to the alpha-carbonic anhydrase family.</text>
</comment>
<keyword evidence="2 4" id="KW-0479">Metal-binding</keyword>
<dbReference type="EC" id="4.2.1.1" evidence="4"/>
<evidence type="ECO:0000256" key="3">
    <source>
        <dbReference type="ARBA" id="ARBA00022833"/>
    </source>
</evidence>
<dbReference type="SUPFAM" id="SSF51069">
    <property type="entry name" value="Carbonic anhydrase"/>
    <property type="match status" value="1"/>
</dbReference>
<gene>
    <name evidence="6" type="ORF">PEVE_00039004</name>
</gene>
<evidence type="ECO:0000259" key="5">
    <source>
        <dbReference type="PROSITE" id="PS51144"/>
    </source>
</evidence>
<comment type="cofactor">
    <cofactor evidence="4">
        <name>Zn(2+)</name>
        <dbReference type="ChEBI" id="CHEBI:29105"/>
    </cofactor>
</comment>
<dbReference type="CDD" id="cd00326">
    <property type="entry name" value="alpha_CA"/>
    <property type="match status" value="1"/>
</dbReference>
<dbReference type="Gene3D" id="3.10.200.10">
    <property type="entry name" value="Alpha carbonic anhydrase"/>
    <property type="match status" value="1"/>
</dbReference>
<comment type="function">
    <text evidence="4">Reversible hydration of carbon dioxide.</text>
</comment>
<dbReference type="InterPro" id="IPR023561">
    <property type="entry name" value="Carbonic_anhydrase_a-class"/>
</dbReference>
<dbReference type="InterPro" id="IPR036398">
    <property type="entry name" value="CA_dom_sf"/>
</dbReference>
<dbReference type="Proteomes" id="UP001159427">
    <property type="component" value="Unassembled WGS sequence"/>
</dbReference>
<evidence type="ECO:0000313" key="6">
    <source>
        <dbReference type="EMBL" id="CAH3032405.1"/>
    </source>
</evidence>
<dbReference type="InterPro" id="IPR001148">
    <property type="entry name" value="CA_dom"/>
</dbReference>
<dbReference type="InterPro" id="IPR018338">
    <property type="entry name" value="Carbonic_anhydrase_a-class_CS"/>
</dbReference>
<proteinExistence type="inferred from homology"/>
<evidence type="ECO:0000256" key="4">
    <source>
        <dbReference type="RuleBase" id="RU367011"/>
    </source>
</evidence>
<dbReference type="Pfam" id="PF00194">
    <property type="entry name" value="Carb_anhydrase"/>
    <property type="match status" value="1"/>
</dbReference>
<dbReference type="SMART" id="SM01057">
    <property type="entry name" value="Carb_anhydrase"/>
    <property type="match status" value="1"/>
</dbReference>
<dbReference type="PANTHER" id="PTHR18952:SF208">
    <property type="entry name" value="CARBONIC ANHYDRASE XA-RELATED"/>
    <property type="match status" value="1"/>
</dbReference>
<dbReference type="PROSITE" id="PS00162">
    <property type="entry name" value="ALPHA_CA_1"/>
    <property type="match status" value="1"/>
</dbReference>
<accession>A0ABN8MN99</accession>
<organism evidence="6 7">
    <name type="scientific">Porites evermanni</name>
    <dbReference type="NCBI Taxonomy" id="104178"/>
    <lineage>
        <taxon>Eukaryota</taxon>
        <taxon>Metazoa</taxon>
        <taxon>Cnidaria</taxon>
        <taxon>Anthozoa</taxon>
        <taxon>Hexacorallia</taxon>
        <taxon>Scleractinia</taxon>
        <taxon>Fungiina</taxon>
        <taxon>Poritidae</taxon>
        <taxon>Porites</taxon>
    </lineage>
</organism>